<organism evidence="1 2">
    <name type="scientific">Trypanosoma brucei gambiense (strain MHOM/CI/86/DAL972)</name>
    <dbReference type="NCBI Taxonomy" id="679716"/>
    <lineage>
        <taxon>Eukaryota</taxon>
        <taxon>Discoba</taxon>
        <taxon>Euglenozoa</taxon>
        <taxon>Kinetoplastea</taxon>
        <taxon>Metakinetoplastina</taxon>
        <taxon>Trypanosomatida</taxon>
        <taxon>Trypanosomatidae</taxon>
        <taxon>Trypanosoma</taxon>
    </lineage>
</organism>
<dbReference type="RefSeq" id="XP_011776093.1">
    <property type="nucleotide sequence ID" value="XM_011777791.1"/>
</dbReference>
<name>C9ZWM8_TRYB9</name>
<evidence type="ECO:0000313" key="1">
    <source>
        <dbReference type="EMBL" id="CBH13817.1"/>
    </source>
</evidence>
<dbReference type="Proteomes" id="UP000002316">
    <property type="component" value="Chromosome 8"/>
</dbReference>
<gene>
    <name evidence="1" type="ORF">TbgDal_VIII7600</name>
</gene>
<reference evidence="2" key="1">
    <citation type="journal article" date="2010" name="PLoS Negl. Trop. Dis.">
        <title>The genome sequence of Trypanosoma brucei gambiense, causative agent of chronic human african trypanosomiasis.</title>
        <authorList>
            <person name="Jackson A.P."/>
            <person name="Sanders M."/>
            <person name="Berry A."/>
            <person name="McQuillan J."/>
            <person name="Aslett M.A."/>
            <person name="Quail M.A."/>
            <person name="Chukualim B."/>
            <person name="Capewell P."/>
            <person name="MacLeod A."/>
            <person name="Melville S.E."/>
            <person name="Gibson W."/>
            <person name="Barry J.D."/>
            <person name="Berriman M."/>
            <person name="Hertz-Fowler C."/>
        </authorList>
    </citation>
    <scope>NUCLEOTIDE SEQUENCE [LARGE SCALE GENOMIC DNA]</scope>
    <source>
        <strain evidence="2">MHOM/CI/86/DAL972</strain>
    </source>
</reference>
<protein>
    <submittedName>
        <fullName evidence="1">Uncharacterized protein</fullName>
    </submittedName>
</protein>
<evidence type="ECO:0000313" key="2">
    <source>
        <dbReference type="Proteomes" id="UP000002316"/>
    </source>
</evidence>
<proteinExistence type="predicted"/>
<dbReference type="AlphaFoldDB" id="C9ZWM8"/>
<dbReference type="GeneID" id="23863997"/>
<sequence length="120" mass="13843">MCVCAFAVSSSFHRPCASPRSCLANRFPKKKKSLCGAQLICVPAQMRHYTNDVPLQRLVGWHSTRRLVTEDQTKKKRYQHRNNYSTSHNVPAIRTYGGKQDRQSFTLILVFQKHKTLACY</sequence>
<dbReference type="KEGG" id="tbg:TbgDal_VIII7600"/>
<accession>C9ZWM8</accession>
<dbReference type="EMBL" id="FN554971">
    <property type="protein sequence ID" value="CBH13817.1"/>
    <property type="molecule type" value="Genomic_DNA"/>
</dbReference>